<dbReference type="RefSeq" id="WP_128270596.1">
    <property type="nucleotide sequence ID" value="NZ_SAUW01000022.1"/>
</dbReference>
<feature type="domain" description="Enoyl reductase (ER)" evidence="3">
    <location>
        <begin position="10"/>
        <end position="318"/>
    </location>
</feature>
<evidence type="ECO:0000313" key="4">
    <source>
        <dbReference type="EMBL" id="RWR07485.1"/>
    </source>
</evidence>
<evidence type="ECO:0000313" key="5">
    <source>
        <dbReference type="Proteomes" id="UP000285710"/>
    </source>
</evidence>
<dbReference type="EMBL" id="SAUW01000022">
    <property type="protein sequence ID" value="RWR07485.1"/>
    <property type="molecule type" value="Genomic_DNA"/>
</dbReference>
<dbReference type="SUPFAM" id="SSF51735">
    <property type="entry name" value="NAD(P)-binding Rossmann-fold domains"/>
    <property type="match status" value="1"/>
</dbReference>
<dbReference type="Gene3D" id="3.90.180.10">
    <property type="entry name" value="Medium-chain alcohol dehydrogenases, catalytic domain"/>
    <property type="match status" value="1"/>
</dbReference>
<dbReference type="InterPro" id="IPR013154">
    <property type="entry name" value="ADH-like_N"/>
</dbReference>
<dbReference type="Proteomes" id="UP000285710">
    <property type="component" value="Unassembled WGS sequence"/>
</dbReference>
<keyword evidence="1" id="KW-0521">NADP</keyword>
<name>A0A443INH6_9RHOB</name>
<dbReference type="PANTHER" id="PTHR48106">
    <property type="entry name" value="QUINONE OXIDOREDUCTASE PIG3-RELATED"/>
    <property type="match status" value="1"/>
</dbReference>
<dbReference type="GO" id="GO:0070402">
    <property type="term" value="F:NADPH binding"/>
    <property type="evidence" value="ECO:0007669"/>
    <property type="project" value="TreeGrafter"/>
</dbReference>
<dbReference type="GO" id="GO:0005829">
    <property type="term" value="C:cytosol"/>
    <property type="evidence" value="ECO:0007669"/>
    <property type="project" value="TreeGrafter"/>
</dbReference>
<keyword evidence="5" id="KW-1185">Reference proteome</keyword>
<evidence type="ECO:0000256" key="1">
    <source>
        <dbReference type="ARBA" id="ARBA00022857"/>
    </source>
</evidence>
<dbReference type="Gene3D" id="3.40.50.720">
    <property type="entry name" value="NAD(P)-binding Rossmann-like Domain"/>
    <property type="match status" value="1"/>
</dbReference>
<keyword evidence="2" id="KW-0560">Oxidoreductase</keyword>
<dbReference type="InterPro" id="IPR013149">
    <property type="entry name" value="ADH-like_C"/>
</dbReference>
<reference evidence="4 5" key="1">
    <citation type="submission" date="2019-01" db="EMBL/GenBank/DDBJ databases">
        <title>Sinorhodobacter populi sp. nov. isolated from the symptomatic bark tissue of Populus euramericana canker.</title>
        <authorList>
            <person name="Xu G."/>
        </authorList>
    </citation>
    <scope>NUCLEOTIDE SEQUENCE [LARGE SCALE GENOMIC DNA]</scope>
    <source>
        <strain evidence="4 5">2D-5</strain>
    </source>
</reference>
<dbReference type="AlphaFoldDB" id="A0A443INH6"/>
<comment type="caution">
    <text evidence="4">The sequence shown here is derived from an EMBL/GenBank/DDBJ whole genome shotgun (WGS) entry which is preliminary data.</text>
</comment>
<reference evidence="4 5" key="2">
    <citation type="submission" date="2019-01" db="EMBL/GenBank/DDBJ databases">
        <authorList>
            <person name="Li Y."/>
        </authorList>
    </citation>
    <scope>NUCLEOTIDE SEQUENCE [LARGE SCALE GENOMIC DNA]</scope>
    <source>
        <strain evidence="4 5">2D-5</strain>
    </source>
</reference>
<organism evidence="4 5">
    <name type="scientific">Paenirhodobacter populi</name>
    <dbReference type="NCBI Taxonomy" id="2306993"/>
    <lineage>
        <taxon>Bacteria</taxon>
        <taxon>Pseudomonadati</taxon>
        <taxon>Pseudomonadota</taxon>
        <taxon>Alphaproteobacteria</taxon>
        <taxon>Rhodobacterales</taxon>
        <taxon>Rhodobacter group</taxon>
        <taxon>Paenirhodobacter</taxon>
    </lineage>
</organism>
<dbReference type="Pfam" id="PF00107">
    <property type="entry name" value="ADH_zinc_N"/>
    <property type="match status" value="1"/>
</dbReference>
<dbReference type="InterPro" id="IPR020843">
    <property type="entry name" value="ER"/>
</dbReference>
<dbReference type="InterPro" id="IPR047618">
    <property type="entry name" value="QOR-like"/>
</dbReference>
<dbReference type="InterPro" id="IPR011032">
    <property type="entry name" value="GroES-like_sf"/>
</dbReference>
<proteinExistence type="predicted"/>
<protein>
    <submittedName>
        <fullName evidence="4">Quinone oxidoreductase</fullName>
    </submittedName>
</protein>
<dbReference type="GO" id="GO:0035925">
    <property type="term" value="F:mRNA 3'-UTR AU-rich region binding"/>
    <property type="evidence" value="ECO:0007669"/>
    <property type="project" value="TreeGrafter"/>
</dbReference>
<dbReference type="SMART" id="SM00829">
    <property type="entry name" value="PKS_ER"/>
    <property type="match status" value="1"/>
</dbReference>
<evidence type="ECO:0000259" key="3">
    <source>
        <dbReference type="SMART" id="SM00829"/>
    </source>
</evidence>
<dbReference type="PANTHER" id="PTHR48106:SF13">
    <property type="entry name" value="QUINONE OXIDOREDUCTASE-RELATED"/>
    <property type="match status" value="1"/>
</dbReference>
<gene>
    <name evidence="4" type="ORF">D2T33_17130</name>
</gene>
<dbReference type="InterPro" id="IPR036291">
    <property type="entry name" value="NAD(P)-bd_dom_sf"/>
</dbReference>
<dbReference type="Pfam" id="PF08240">
    <property type="entry name" value="ADH_N"/>
    <property type="match status" value="1"/>
</dbReference>
<dbReference type="GO" id="GO:0003960">
    <property type="term" value="F:quinone reductase (NADPH) activity"/>
    <property type="evidence" value="ECO:0007669"/>
    <property type="project" value="InterPro"/>
</dbReference>
<dbReference type="CDD" id="cd05286">
    <property type="entry name" value="QOR2"/>
    <property type="match status" value="1"/>
</dbReference>
<sequence>MFALSFEAFGGPEVLQYVELPDPPVLPGHVLVDVKAAGVNFADIYRRRGSYRELGEPPYINGYEGAGIVSAVGAGVSGIRIGDRIGFVDVARANVSRLNVPADRAIPLPDDVDYKTAAAVLLQGLTAQYLCEDSAVIAPGDWVVVHSAAGGVGRHLVRFCRAKGARVIAMASSPEKRQIALDLGADVAFGYEDDWVSAVRDMTEGGAHVVYDAVGSTLDKSIEAARPRGVIVTYGMSDAPPRPVDPLVLMQSSKALRGAELWDYLDSAAERARRSARLFAALSSGILQVPPIETFALSDGRRAHQRLEDRRFSGKVVLVPSM</sequence>
<accession>A0A443INH6</accession>
<dbReference type="SUPFAM" id="SSF50129">
    <property type="entry name" value="GroES-like"/>
    <property type="match status" value="1"/>
</dbReference>
<evidence type="ECO:0000256" key="2">
    <source>
        <dbReference type="ARBA" id="ARBA00023002"/>
    </source>
</evidence>